<comment type="catalytic activity">
    <reaction evidence="12 13">
        <text>L-aspartate + ATP = 4-phospho-L-aspartate + ADP</text>
        <dbReference type="Rhea" id="RHEA:23776"/>
        <dbReference type="ChEBI" id="CHEBI:29991"/>
        <dbReference type="ChEBI" id="CHEBI:30616"/>
        <dbReference type="ChEBI" id="CHEBI:57535"/>
        <dbReference type="ChEBI" id="CHEBI:456216"/>
        <dbReference type="EC" id="2.7.2.4"/>
    </reaction>
</comment>
<comment type="pathway">
    <text evidence="3 14">Amino-acid biosynthesis; L-methionine biosynthesis via de novo pathway; L-homoserine from L-aspartate: step 1/3.</text>
</comment>
<dbReference type="RefSeq" id="WP_029055201.1">
    <property type="nucleotide sequence ID" value="NZ_CP015108.1"/>
</dbReference>
<evidence type="ECO:0000313" key="17">
    <source>
        <dbReference type="Proteomes" id="UP000192486"/>
    </source>
</evidence>
<keyword evidence="10" id="KW-0220">Diaminopimelate biosynthesis</keyword>
<evidence type="ECO:0000256" key="2">
    <source>
        <dbReference type="ARBA" id="ARBA00004766"/>
    </source>
</evidence>
<dbReference type="SUPFAM" id="SSF53633">
    <property type="entry name" value="Carbamate kinase-like"/>
    <property type="match status" value="1"/>
</dbReference>
<evidence type="ECO:0000259" key="15">
    <source>
        <dbReference type="PROSITE" id="PS51671"/>
    </source>
</evidence>
<dbReference type="Pfam" id="PF22468">
    <property type="entry name" value="ACT_9"/>
    <property type="match status" value="1"/>
</dbReference>
<dbReference type="InterPro" id="IPR045865">
    <property type="entry name" value="ACT-like_dom_sf"/>
</dbReference>
<evidence type="ECO:0000256" key="12">
    <source>
        <dbReference type="ARBA" id="ARBA00047872"/>
    </source>
</evidence>
<keyword evidence="7" id="KW-0547">Nucleotide-binding</keyword>
<organism evidence="16 17">
    <name type="scientific">Sporosarcina ureae</name>
    <dbReference type="NCBI Taxonomy" id="1571"/>
    <lineage>
        <taxon>Bacteria</taxon>
        <taxon>Bacillati</taxon>
        <taxon>Bacillota</taxon>
        <taxon>Bacilli</taxon>
        <taxon>Bacillales</taxon>
        <taxon>Caryophanaceae</taxon>
        <taxon>Sporosarcina</taxon>
    </lineage>
</organism>
<reference evidence="16 17" key="1">
    <citation type="submission" date="2016-04" db="EMBL/GenBank/DDBJ databases">
        <title>Comparative Genomics and Epigenetics of Sporosarcina ureae.</title>
        <authorList>
            <person name="Oliver A.S."/>
            <person name="Cooper K.K."/>
        </authorList>
    </citation>
    <scope>NUCLEOTIDE SEQUENCE [LARGE SCALE GENOMIC DNA]</scope>
    <source>
        <strain evidence="16 17">S204</strain>
    </source>
</reference>
<keyword evidence="17" id="KW-1185">Reference proteome</keyword>
<sequence length="454" mass="50273">MKVCKFGGTSVASAEQIRKVVDIVASDPSRKIVVVSAPGKRTSSDIKVTDLLIDLANISLAGEDTTNALQMVVDRYKEIAEGLGLDADIAQVIEQDVIRRLNKDQSDEILYVDSLKAAGEDNNAKMIAAYFRHIGIEAEYVNPREGGLLVNHRPERVRALPEGNEKLCKLRDKEGIIVFPGFFGYTEDGTLRTFNRGGSDITGALLAAATNAELYENFTDVDSVFSANPTVIENPRAIDAMTYREMRELAYAGFSVFHEEALVPAFRHKIPVCIKNTNNPSAPGTMIVRDRDHNLQSVVGIAADKGFSTLFVAKYLMNLEIGFGRHLLQILEEEEIPFEHTPSGIDNLSVIIRDEHLTPEKEARIVKRIEQELCPDDVHFQRDYSMVVLVGEGMRHARGLAARAASAIARTGANIEMINQGSSEVSLVFGIQEKDENIVLRELYQEFFTEVPAH</sequence>
<keyword evidence="11" id="KW-0457">Lysine biosynthesis</keyword>
<accession>A0ABM6JVX6</accession>
<evidence type="ECO:0000256" key="13">
    <source>
        <dbReference type="RuleBase" id="RU003448"/>
    </source>
</evidence>
<evidence type="ECO:0000256" key="6">
    <source>
        <dbReference type="ARBA" id="ARBA00022679"/>
    </source>
</evidence>
<dbReference type="InterPro" id="IPR002912">
    <property type="entry name" value="ACT_dom"/>
</dbReference>
<dbReference type="Proteomes" id="UP000192486">
    <property type="component" value="Chromosome"/>
</dbReference>
<gene>
    <name evidence="16" type="ORF">SporoS204_09050</name>
</gene>
<dbReference type="Pfam" id="PF00696">
    <property type="entry name" value="AA_kinase"/>
    <property type="match status" value="1"/>
</dbReference>
<dbReference type="EMBL" id="CP015108">
    <property type="protein sequence ID" value="ARF14277.1"/>
    <property type="molecule type" value="Genomic_DNA"/>
</dbReference>
<evidence type="ECO:0000256" key="8">
    <source>
        <dbReference type="ARBA" id="ARBA00022777"/>
    </source>
</evidence>
<evidence type="ECO:0000256" key="14">
    <source>
        <dbReference type="RuleBase" id="RU004249"/>
    </source>
</evidence>
<dbReference type="PANTHER" id="PTHR21499:SF67">
    <property type="entry name" value="ASPARTOKINASE 3"/>
    <property type="match status" value="1"/>
</dbReference>
<proteinExistence type="inferred from homology"/>
<dbReference type="Gene3D" id="3.30.2130.10">
    <property type="entry name" value="VC0802-like"/>
    <property type="match status" value="1"/>
</dbReference>
<evidence type="ECO:0000256" key="9">
    <source>
        <dbReference type="ARBA" id="ARBA00022840"/>
    </source>
</evidence>
<comment type="similarity">
    <text evidence="5 13">Belongs to the aspartokinase family.</text>
</comment>
<dbReference type="NCBIfam" id="NF006540">
    <property type="entry name" value="PRK09034.1"/>
    <property type="match status" value="1"/>
</dbReference>
<comment type="function">
    <text evidence="1">Catalyzes the phosphorylation of the beta-carboxyl group of aspartic acid with ATP to yield 4-phospho-L-aspartate, which is involved in the branched biosynthetic pathway leading to the biosynthesis of amino acids threonine, isoleucine and methionine.</text>
</comment>
<dbReference type="GO" id="GO:0016301">
    <property type="term" value="F:kinase activity"/>
    <property type="evidence" value="ECO:0007669"/>
    <property type="project" value="UniProtKB-KW"/>
</dbReference>
<evidence type="ECO:0000313" key="16">
    <source>
        <dbReference type="EMBL" id="ARF14277.1"/>
    </source>
</evidence>
<keyword evidence="9" id="KW-0067">ATP-binding</keyword>
<dbReference type="InterPro" id="IPR054352">
    <property type="entry name" value="ACT_Aspartokinase"/>
</dbReference>
<dbReference type="PIRSF" id="PIRSF000726">
    <property type="entry name" value="Asp_kin"/>
    <property type="match status" value="1"/>
</dbReference>
<protein>
    <recommendedName>
        <fullName evidence="13">Aspartokinase</fullName>
        <ecNumber evidence="13">2.7.2.4</ecNumber>
    </recommendedName>
</protein>
<keyword evidence="6 13" id="KW-0808">Transferase</keyword>
<dbReference type="InterPro" id="IPR005260">
    <property type="entry name" value="Asp_kin_monofn"/>
</dbReference>
<evidence type="ECO:0000256" key="3">
    <source>
        <dbReference type="ARBA" id="ARBA00004986"/>
    </source>
</evidence>
<dbReference type="Gene3D" id="1.20.120.1320">
    <property type="entry name" value="Aspartokinase, catalytic domain"/>
    <property type="match status" value="1"/>
</dbReference>
<feature type="domain" description="ACT" evidence="15">
    <location>
        <begin position="389"/>
        <end position="454"/>
    </location>
</feature>
<evidence type="ECO:0000256" key="10">
    <source>
        <dbReference type="ARBA" id="ARBA00022915"/>
    </source>
</evidence>
<evidence type="ECO:0000256" key="11">
    <source>
        <dbReference type="ARBA" id="ARBA00023154"/>
    </source>
</evidence>
<dbReference type="InterPro" id="IPR018042">
    <property type="entry name" value="Aspartate_kinase_CS"/>
</dbReference>
<dbReference type="InterPro" id="IPR001048">
    <property type="entry name" value="Asp/Glu/Uridylate_kinase"/>
</dbReference>
<keyword evidence="8 13" id="KW-0418">Kinase</keyword>
<keyword evidence="14" id="KW-0028">Amino-acid biosynthesis</keyword>
<dbReference type="PROSITE" id="PS51671">
    <property type="entry name" value="ACT"/>
    <property type="match status" value="1"/>
</dbReference>
<evidence type="ECO:0000256" key="1">
    <source>
        <dbReference type="ARBA" id="ARBA00003121"/>
    </source>
</evidence>
<dbReference type="PROSITE" id="PS00324">
    <property type="entry name" value="ASPARTOKINASE"/>
    <property type="match status" value="1"/>
</dbReference>
<dbReference type="CDD" id="cd04911">
    <property type="entry name" value="ACT_AKiii-YclM-BS_1"/>
    <property type="match status" value="1"/>
</dbReference>
<dbReference type="EC" id="2.7.2.4" evidence="13"/>
<dbReference type="PANTHER" id="PTHR21499">
    <property type="entry name" value="ASPARTATE KINASE"/>
    <property type="match status" value="1"/>
</dbReference>
<dbReference type="Gene3D" id="3.40.1160.10">
    <property type="entry name" value="Acetylglutamate kinase-like"/>
    <property type="match status" value="1"/>
</dbReference>
<evidence type="ECO:0000256" key="5">
    <source>
        <dbReference type="ARBA" id="ARBA00010122"/>
    </source>
</evidence>
<evidence type="ECO:0000256" key="4">
    <source>
        <dbReference type="ARBA" id="ARBA00005139"/>
    </source>
</evidence>
<evidence type="ECO:0000256" key="7">
    <source>
        <dbReference type="ARBA" id="ARBA00022741"/>
    </source>
</evidence>
<comment type="pathway">
    <text evidence="4 14">Amino-acid biosynthesis; L-threonine biosynthesis; L-threonine from L-aspartate: step 1/5.</text>
</comment>
<dbReference type="SUPFAM" id="SSF55021">
    <property type="entry name" value="ACT-like"/>
    <property type="match status" value="2"/>
</dbReference>
<dbReference type="InterPro" id="IPR001341">
    <property type="entry name" value="Asp_kinase"/>
</dbReference>
<name>A0ABM6JVX6_SPOUR</name>
<dbReference type="InterPro" id="IPR042199">
    <property type="entry name" value="AsparK_Bifunc_asparK/hSer_DH"/>
</dbReference>
<comment type="pathway">
    <text evidence="2 14">Amino-acid biosynthesis; L-lysine biosynthesis via DAP pathway; (S)-tetrahydrodipicolinate from L-aspartate: step 1/4.</text>
</comment>
<dbReference type="InterPro" id="IPR036393">
    <property type="entry name" value="AceGlu_kinase-like_sf"/>
</dbReference>
<dbReference type="NCBIfam" id="TIGR00657">
    <property type="entry name" value="asp_kinases"/>
    <property type="match status" value="1"/>
</dbReference>